<dbReference type="EMBL" id="JAMKFB020000009">
    <property type="protein sequence ID" value="KAL0184099.1"/>
    <property type="molecule type" value="Genomic_DNA"/>
</dbReference>
<dbReference type="Proteomes" id="UP001529510">
    <property type="component" value="Unassembled WGS sequence"/>
</dbReference>
<reference evidence="1 2" key="1">
    <citation type="submission" date="2024-05" db="EMBL/GenBank/DDBJ databases">
        <title>Genome sequencing and assembly of Indian major carp, Cirrhinus mrigala (Hamilton, 1822).</title>
        <authorList>
            <person name="Mohindra V."/>
            <person name="Chowdhury L.M."/>
            <person name="Lal K."/>
            <person name="Jena J.K."/>
        </authorList>
    </citation>
    <scope>NUCLEOTIDE SEQUENCE [LARGE SCALE GENOMIC DNA]</scope>
    <source>
        <strain evidence="1">CM1030</strain>
        <tissue evidence="1">Blood</tissue>
    </source>
</reference>
<sequence length="246" mass="26507">EESAEPFAMASKLSPPTFLDAFMSDSLPPPVASQANASVPPLFDRPCNFEEEESSLLDDILSLQTGMTPGGASVHALRPVSLAQQISSPPLTPLNGAMMSRTGSLNDRRLISPATRLFTPEPIPICCPMNPVFSSATSAPPVCAEPPHPPRLASRQFMSMTSSPVAPIVFDQMSATTSLIRSGGFGGFLRSTNEPLGFGSSASGPFGAPPQELKQWRWQRQQQILQQQQQAQQIVRQQLAMRFSEA</sequence>
<accession>A0ABD0QCX0</accession>
<name>A0ABD0QCX0_CIRMR</name>
<proteinExistence type="predicted"/>
<gene>
    <name evidence="1" type="ORF">M9458_019795</name>
</gene>
<keyword evidence="2" id="KW-1185">Reference proteome</keyword>
<evidence type="ECO:0000313" key="1">
    <source>
        <dbReference type="EMBL" id="KAL0184099.1"/>
    </source>
</evidence>
<feature type="non-terminal residue" evidence="1">
    <location>
        <position position="1"/>
    </location>
</feature>
<dbReference type="AlphaFoldDB" id="A0ABD0QCX0"/>
<feature type="non-terminal residue" evidence="1">
    <location>
        <position position="246"/>
    </location>
</feature>
<organism evidence="1 2">
    <name type="scientific">Cirrhinus mrigala</name>
    <name type="common">Mrigala</name>
    <dbReference type="NCBI Taxonomy" id="683832"/>
    <lineage>
        <taxon>Eukaryota</taxon>
        <taxon>Metazoa</taxon>
        <taxon>Chordata</taxon>
        <taxon>Craniata</taxon>
        <taxon>Vertebrata</taxon>
        <taxon>Euteleostomi</taxon>
        <taxon>Actinopterygii</taxon>
        <taxon>Neopterygii</taxon>
        <taxon>Teleostei</taxon>
        <taxon>Ostariophysi</taxon>
        <taxon>Cypriniformes</taxon>
        <taxon>Cyprinidae</taxon>
        <taxon>Labeoninae</taxon>
        <taxon>Labeonini</taxon>
        <taxon>Cirrhinus</taxon>
    </lineage>
</organism>
<protein>
    <submittedName>
        <fullName evidence="1">Uncharacterized protein</fullName>
    </submittedName>
</protein>
<evidence type="ECO:0000313" key="2">
    <source>
        <dbReference type="Proteomes" id="UP001529510"/>
    </source>
</evidence>
<comment type="caution">
    <text evidence="1">The sequence shown here is derived from an EMBL/GenBank/DDBJ whole genome shotgun (WGS) entry which is preliminary data.</text>
</comment>